<comment type="function">
    <text evidence="5">Involved in transvection phenomena (= synapsis-dependent gene expression), where the synaptic pairing of chromosomes carrying genes with which zeste interacts influences the expression of these genes. Zeste binds to DNA and stimulates transcription from a nearby promoter.</text>
</comment>
<dbReference type="Pfam" id="PF13873">
    <property type="entry name" value="Myb_DNA-bind_5"/>
    <property type="match status" value="1"/>
</dbReference>
<feature type="domain" description="Myb-like" evidence="8">
    <location>
        <begin position="16"/>
        <end position="80"/>
    </location>
</feature>
<evidence type="ECO:0000256" key="1">
    <source>
        <dbReference type="ARBA" id="ARBA00011764"/>
    </source>
</evidence>
<evidence type="ECO:0000256" key="5">
    <source>
        <dbReference type="ARBA" id="ARBA00025466"/>
    </source>
</evidence>
<accession>A0A2A4IVT0</accession>
<evidence type="ECO:0000256" key="7">
    <source>
        <dbReference type="SAM" id="MobiDB-lite"/>
    </source>
</evidence>
<evidence type="ECO:0000256" key="2">
    <source>
        <dbReference type="ARBA" id="ARBA00016807"/>
    </source>
</evidence>
<sequence>MECEGDISLSKSKSLTKEETKLLVSLIEKSKVVNNRKTNATTNRMKTEEWDRITDTFNATIGGICSRTPQQLRLKWENLKKNARKRSTQIKMARLKSGGGPPVYFPPDEVLDRVSTMLSNSREGLNVSLGGDAVMSDCGDSSGEVVNDGGETDPKTATAYYNENPGLENEPSTSKTGHEDMDDVLQTILKKLSETSGGKRKSTTVDGALARNTAIAEYFITKKKLIDIKIESKSLEKEKRFLDNERIKIELERFKLENERYRLENNNLKIENENLKLANSKLKHF</sequence>
<evidence type="ECO:0000259" key="8">
    <source>
        <dbReference type="PROSITE" id="PS50090"/>
    </source>
</evidence>
<gene>
    <name evidence="9" type="ORF">B5V51_11297</name>
</gene>
<feature type="region of interest" description="Disordered" evidence="7">
    <location>
        <begin position="143"/>
        <end position="179"/>
    </location>
</feature>
<keyword evidence="6" id="KW-0175">Coiled coil</keyword>
<proteinExistence type="predicted"/>
<reference evidence="9" key="1">
    <citation type="submission" date="2017-09" db="EMBL/GenBank/DDBJ databases">
        <title>Contemporary evolution of a Lepidopteran species, Heliothis virescens, in response to modern agricultural practices.</title>
        <authorList>
            <person name="Fritz M.L."/>
            <person name="Deyonke A.M."/>
            <person name="Papanicolaou A."/>
            <person name="Micinski S."/>
            <person name="Westbrook J."/>
            <person name="Gould F."/>
        </authorList>
    </citation>
    <scope>NUCLEOTIDE SEQUENCE [LARGE SCALE GENOMIC DNA]</scope>
    <source>
        <strain evidence="9">HvINT-</strain>
        <tissue evidence="9">Whole body</tissue>
    </source>
</reference>
<dbReference type="AlphaFoldDB" id="A0A2A4IVT0"/>
<dbReference type="PROSITE" id="PS50090">
    <property type="entry name" value="MYB_LIKE"/>
    <property type="match status" value="1"/>
</dbReference>
<evidence type="ECO:0000256" key="6">
    <source>
        <dbReference type="SAM" id="Coils"/>
    </source>
</evidence>
<evidence type="ECO:0000313" key="9">
    <source>
        <dbReference type="EMBL" id="PCG64077.1"/>
    </source>
</evidence>
<dbReference type="PANTHER" id="PTHR21411">
    <property type="entry name" value="APONTIC"/>
    <property type="match status" value="1"/>
</dbReference>
<organism evidence="9">
    <name type="scientific">Heliothis virescens</name>
    <name type="common">Tobacco budworm moth</name>
    <dbReference type="NCBI Taxonomy" id="7102"/>
    <lineage>
        <taxon>Eukaryota</taxon>
        <taxon>Metazoa</taxon>
        <taxon>Ecdysozoa</taxon>
        <taxon>Arthropoda</taxon>
        <taxon>Hexapoda</taxon>
        <taxon>Insecta</taxon>
        <taxon>Pterygota</taxon>
        <taxon>Neoptera</taxon>
        <taxon>Endopterygota</taxon>
        <taxon>Lepidoptera</taxon>
        <taxon>Glossata</taxon>
        <taxon>Ditrysia</taxon>
        <taxon>Noctuoidea</taxon>
        <taxon>Noctuidae</taxon>
        <taxon>Heliothinae</taxon>
        <taxon>Heliothis</taxon>
    </lineage>
</organism>
<evidence type="ECO:0000256" key="4">
    <source>
        <dbReference type="ARBA" id="ARBA00023163"/>
    </source>
</evidence>
<dbReference type="EMBL" id="NWSH01005652">
    <property type="protein sequence ID" value="PCG64077.1"/>
    <property type="molecule type" value="Genomic_DNA"/>
</dbReference>
<comment type="caution">
    <text evidence="9">The sequence shown here is derived from an EMBL/GenBank/DDBJ whole genome shotgun (WGS) entry which is preliminary data.</text>
</comment>
<dbReference type="InterPro" id="IPR001005">
    <property type="entry name" value="SANT/Myb"/>
</dbReference>
<comment type="subunit">
    <text evidence="1">Self-associates forming complexes of several hundred monomers.</text>
</comment>
<protein>
    <recommendedName>
        <fullName evidence="2">Regulatory protein zeste</fullName>
    </recommendedName>
</protein>
<keyword evidence="3" id="KW-0805">Transcription regulation</keyword>
<feature type="coiled-coil region" evidence="6">
    <location>
        <begin position="225"/>
        <end position="278"/>
    </location>
</feature>
<dbReference type="InterPro" id="IPR028002">
    <property type="entry name" value="Myb_DNA-bind_5"/>
</dbReference>
<name>A0A2A4IVT0_HELVI</name>
<dbReference type="PANTHER" id="PTHR21411:SF0">
    <property type="entry name" value="REGULATORY PROTEIN ZESTE"/>
    <property type="match status" value="1"/>
</dbReference>
<evidence type="ECO:0000256" key="3">
    <source>
        <dbReference type="ARBA" id="ARBA00023015"/>
    </source>
</evidence>
<keyword evidence="4" id="KW-0804">Transcription</keyword>